<dbReference type="InterPro" id="IPR000189">
    <property type="entry name" value="Transglyc_AS"/>
</dbReference>
<dbReference type="Gene3D" id="3.10.350.10">
    <property type="entry name" value="LysM domain"/>
    <property type="match status" value="3"/>
</dbReference>
<feature type="domain" description="LysM" evidence="3">
    <location>
        <begin position="438"/>
        <end position="482"/>
    </location>
</feature>
<feature type="region of interest" description="Disordered" evidence="2">
    <location>
        <begin position="1"/>
        <end position="27"/>
    </location>
</feature>
<evidence type="ECO:0000313" key="5">
    <source>
        <dbReference type="Proteomes" id="UP000196573"/>
    </source>
</evidence>
<gene>
    <name evidence="4" type="primary">mltD</name>
    <name evidence="4" type="ORF">EHSB41UT_03078</name>
</gene>
<evidence type="ECO:0000256" key="1">
    <source>
        <dbReference type="ARBA" id="ARBA00007734"/>
    </source>
</evidence>
<dbReference type="PROSITE" id="PS51782">
    <property type="entry name" value="LYSM"/>
    <property type="match status" value="3"/>
</dbReference>
<comment type="similarity">
    <text evidence="1">Belongs to the transglycosylase Slt family.</text>
</comment>
<keyword evidence="5" id="KW-1185">Reference proteome</keyword>
<protein>
    <submittedName>
        <fullName evidence="4">Membrane-bound lytic murein transglycosylase D</fullName>
        <ecNumber evidence="4">4.2.2.-</ecNumber>
    </submittedName>
</protein>
<dbReference type="EMBL" id="FWPT01000007">
    <property type="protein sequence ID" value="SMA49137.1"/>
    <property type="molecule type" value="Genomic_DNA"/>
</dbReference>
<reference evidence="4 5" key="1">
    <citation type="submission" date="2017-03" db="EMBL/GenBank/DDBJ databases">
        <authorList>
            <person name="Afonso C.L."/>
            <person name="Miller P.J."/>
            <person name="Scott M.A."/>
            <person name="Spackman E."/>
            <person name="Goraichik I."/>
            <person name="Dimitrov K.M."/>
            <person name="Suarez D.L."/>
            <person name="Swayne D.E."/>
        </authorList>
    </citation>
    <scope>NUCLEOTIDE SEQUENCE [LARGE SCALE GENOMIC DNA]</scope>
    <source>
        <strain evidence="4">SB41UT1</strain>
    </source>
</reference>
<dbReference type="Pfam" id="PF01476">
    <property type="entry name" value="LysM"/>
    <property type="match status" value="3"/>
</dbReference>
<dbReference type="GO" id="GO:0016020">
    <property type="term" value="C:membrane"/>
    <property type="evidence" value="ECO:0007669"/>
    <property type="project" value="InterPro"/>
</dbReference>
<dbReference type="GO" id="GO:0008932">
    <property type="term" value="F:lytic endotransglycosylase activity"/>
    <property type="evidence" value="ECO:0007669"/>
    <property type="project" value="TreeGrafter"/>
</dbReference>
<sequence length="549" mass="61493">MQEKTPAQDACTKGLTTQTSTSGQPSSPYKLVKPLALVIALSGCQAMTPQSDIADNQPTLTPEAEQQLTEQTVVVAEQQEEVQPDLPPDDLVVVIRDGLALDLDADNARIRAQLRWYSRNQAYFDRVLDRASPYLHYIVSETQRRGMPMEFALLPVVESAFDPFAYSFARAAGLWQFIPSTGRHYGLEQNWWYDGRRDVVAATDAALTFLQELHGQFNDWELALAAYNSGRGTVSNAIRRNKKAGKPTDFWALSLPRETSAYVPKMLAVGKIFRDPAKYNLTLKEIPNEPHFEKVDIGQQIDLARAASLAGMELDELYRLNPGFNRWATSPDGPHHLLIPVALADEFKTSLAELPMEQRLKWQRYDIRSGDSLIKIAKRFSTTVDLIQDINQIDGSRIVAGKTLLIPVPSAGSEDYTLTAEQRQLAKASRPRSGRSKVNYVVRSGDSFWDIARDHKVSVKSLAAWNSMAPKDTLRVGQKLVIWTEAKTQGRNGVVRKVNYRVRNGDNLSVIANRYGISVSDIRSWNTLNAKYLQPGDTLTLFVDVTRSR</sequence>
<evidence type="ECO:0000313" key="4">
    <source>
        <dbReference type="EMBL" id="SMA49137.1"/>
    </source>
</evidence>
<feature type="domain" description="LysM" evidence="3">
    <location>
        <begin position="498"/>
        <end position="541"/>
    </location>
</feature>
<feature type="compositionally biased region" description="Low complexity" evidence="2">
    <location>
        <begin position="16"/>
        <end position="27"/>
    </location>
</feature>
<evidence type="ECO:0000256" key="2">
    <source>
        <dbReference type="SAM" id="MobiDB-lite"/>
    </source>
</evidence>
<dbReference type="Gene3D" id="1.10.530.10">
    <property type="match status" value="1"/>
</dbReference>
<dbReference type="RefSeq" id="WP_087111442.1">
    <property type="nucleotide sequence ID" value="NZ_CBCSCN010000007.1"/>
</dbReference>
<dbReference type="OrthoDB" id="9815002at2"/>
<dbReference type="CDD" id="cd00118">
    <property type="entry name" value="LysM"/>
    <property type="match status" value="3"/>
</dbReference>
<dbReference type="PANTHER" id="PTHR33734">
    <property type="entry name" value="LYSM DOMAIN-CONTAINING GPI-ANCHORED PROTEIN 2"/>
    <property type="match status" value="1"/>
</dbReference>
<organism evidence="4 5">
    <name type="scientific">Parendozoicomonas haliclonae</name>
    <dbReference type="NCBI Taxonomy" id="1960125"/>
    <lineage>
        <taxon>Bacteria</taxon>
        <taxon>Pseudomonadati</taxon>
        <taxon>Pseudomonadota</taxon>
        <taxon>Gammaproteobacteria</taxon>
        <taxon>Oceanospirillales</taxon>
        <taxon>Endozoicomonadaceae</taxon>
        <taxon>Parendozoicomonas</taxon>
    </lineage>
</organism>
<dbReference type="SMART" id="SM00257">
    <property type="entry name" value="LysM"/>
    <property type="match status" value="3"/>
</dbReference>
<dbReference type="InterPro" id="IPR018392">
    <property type="entry name" value="LysM"/>
</dbReference>
<dbReference type="GO" id="GO:0000270">
    <property type="term" value="P:peptidoglycan metabolic process"/>
    <property type="evidence" value="ECO:0007669"/>
    <property type="project" value="InterPro"/>
</dbReference>
<dbReference type="EC" id="4.2.2.-" evidence="4"/>
<dbReference type="SUPFAM" id="SSF54106">
    <property type="entry name" value="LysM domain"/>
    <property type="match status" value="3"/>
</dbReference>
<dbReference type="Proteomes" id="UP000196573">
    <property type="component" value="Unassembled WGS sequence"/>
</dbReference>
<dbReference type="AlphaFoldDB" id="A0A1X7AMD4"/>
<dbReference type="SUPFAM" id="SSF53955">
    <property type="entry name" value="Lysozyme-like"/>
    <property type="match status" value="1"/>
</dbReference>
<evidence type="ECO:0000259" key="3">
    <source>
        <dbReference type="PROSITE" id="PS51782"/>
    </source>
</evidence>
<name>A0A1X7AMD4_9GAMM</name>
<keyword evidence="4" id="KW-0456">Lyase</keyword>
<feature type="domain" description="LysM" evidence="3">
    <location>
        <begin position="363"/>
        <end position="406"/>
    </location>
</feature>
<dbReference type="InterPro" id="IPR008258">
    <property type="entry name" value="Transglycosylase_SLT_dom_1"/>
</dbReference>
<proteinExistence type="inferred from homology"/>
<dbReference type="CDD" id="cd16894">
    <property type="entry name" value="MltD-like"/>
    <property type="match status" value="1"/>
</dbReference>
<accession>A0A1X7AMD4</accession>
<dbReference type="PROSITE" id="PS00922">
    <property type="entry name" value="TRANSGLYCOSYLASE"/>
    <property type="match status" value="1"/>
</dbReference>
<dbReference type="PANTHER" id="PTHR33734:SF22">
    <property type="entry name" value="MEMBRANE-BOUND LYTIC MUREIN TRANSGLYCOSYLASE D"/>
    <property type="match status" value="1"/>
</dbReference>
<dbReference type="InterPro" id="IPR023346">
    <property type="entry name" value="Lysozyme-like_dom_sf"/>
</dbReference>
<dbReference type="Pfam" id="PF01464">
    <property type="entry name" value="SLT"/>
    <property type="match status" value="1"/>
</dbReference>
<dbReference type="InterPro" id="IPR036779">
    <property type="entry name" value="LysM_dom_sf"/>
</dbReference>